<keyword evidence="1" id="KW-0547">Nucleotide-binding</keyword>
<dbReference type="Gene3D" id="2.40.100.10">
    <property type="entry name" value="Cyclophilin-like"/>
    <property type="match status" value="1"/>
</dbReference>
<dbReference type="Gene3D" id="3.30.1360.40">
    <property type="match status" value="1"/>
</dbReference>
<evidence type="ECO:0000256" key="2">
    <source>
        <dbReference type="ARBA" id="ARBA00022801"/>
    </source>
</evidence>
<organism evidence="5 6">
    <name type="scientific">Marinactinospora thermotolerans DSM 45154</name>
    <dbReference type="NCBI Taxonomy" id="1122192"/>
    <lineage>
        <taxon>Bacteria</taxon>
        <taxon>Bacillati</taxon>
        <taxon>Actinomycetota</taxon>
        <taxon>Actinomycetes</taxon>
        <taxon>Streptosporangiales</taxon>
        <taxon>Nocardiopsidaceae</taxon>
        <taxon>Marinactinospora</taxon>
    </lineage>
</organism>
<dbReference type="InterPro" id="IPR003833">
    <property type="entry name" value="CT_C_D"/>
</dbReference>
<evidence type="ECO:0000259" key="4">
    <source>
        <dbReference type="SMART" id="SM00796"/>
    </source>
</evidence>
<name>A0A1T4S4B1_9ACTN</name>
<dbReference type="GO" id="GO:0005524">
    <property type="term" value="F:ATP binding"/>
    <property type="evidence" value="ECO:0007669"/>
    <property type="project" value="UniProtKB-KW"/>
</dbReference>
<dbReference type="InterPro" id="IPR029000">
    <property type="entry name" value="Cyclophilin-like_dom_sf"/>
</dbReference>
<keyword evidence="2" id="KW-0378">Hydrolase</keyword>
<evidence type="ECO:0000256" key="3">
    <source>
        <dbReference type="ARBA" id="ARBA00022840"/>
    </source>
</evidence>
<dbReference type="EMBL" id="FUWS01000008">
    <property type="protein sequence ID" value="SKA22977.1"/>
    <property type="molecule type" value="Genomic_DNA"/>
</dbReference>
<dbReference type="AlphaFoldDB" id="A0A1T4S4B1"/>
<evidence type="ECO:0000313" key="6">
    <source>
        <dbReference type="Proteomes" id="UP000190637"/>
    </source>
</evidence>
<dbReference type="RefSeq" id="WP_078762450.1">
    <property type="nucleotide sequence ID" value="NZ_FUWS01000008.1"/>
</dbReference>
<reference evidence="5 6" key="1">
    <citation type="submission" date="2017-02" db="EMBL/GenBank/DDBJ databases">
        <authorList>
            <person name="Peterson S.W."/>
        </authorList>
    </citation>
    <scope>NUCLEOTIDE SEQUENCE [LARGE SCALE GENOMIC DNA]</scope>
    <source>
        <strain evidence="5 6">DSM 45154</strain>
    </source>
</reference>
<dbReference type="SMART" id="SM00796">
    <property type="entry name" value="AHS1"/>
    <property type="match status" value="1"/>
</dbReference>
<dbReference type="OrthoDB" id="9778567at2"/>
<dbReference type="STRING" id="1122192.SAMN02745673_03162"/>
<keyword evidence="6" id="KW-1185">Reference proteome</keyword>
<dbReference type="PANTHER" id="PTHR34698:SF2">
    <property type="entry name" value="5-OXOPROLINASE SUBUNIT B"/>
    <property type="match status" value="1"/>
</dbReference>
<gene>
    <name evidence="5" type="ORF">SAMN02745673_03162</name>
</gene>
<accession>A0A1T4S4B1</accession>
<dbReference type="PANTHER" id="PTHR34698">
    <property type="entry name" value="5-OXOPROLINASE SUBUNIT B"/>
    <property type="match status" value="1"/>
</dbReference>
<evidence type="ECO:0000313" key="5">
    <source>
        <dbReference type="EMBL" id="SKA22977.1"/>
    </source>
</evidence>
<dbReference type="SUPFAM" id="SSF160467">
    <property type="entry name" value="PH0987 N-terminal domain-like"/>
    <property type="match status" value="1"/>
</dbReference>
<dbReference type="Pfam" id="PF02682">
    <property type="entry name" value="CT_C_D"/>
    <property type="match status" value="1"/>
</dbReference>
<dbReference type="SUPFAM" id="SSF50891">
    <property type="entry name" value="Cyclophilin-like"/>
    <property type="match status" value="1"/>
</dbReference>
<dbReference type="Proteomes" id="UP000190637">
    <property type="component" value="Unassembled WGS sequence"/>
</dbReference>
<dbReference type="GO" id="GO:0016787">
    <property type="term" value="F:hydrolase activity"/>
    <property type="evidence" value="ECO:0007669"/>
    <property type="project" value="UniProtKB-KW"/>
</dbReference>
<feature type="domain" description="Carboxyltransferase" evidence="4">
    <location>
        <begin position="1"/>
        <end position="190"/>
    </location>
</feature>
<sequence length="201" mass="21578">MRVRSCGDSAILVEVADLDEVMALHAALAETPPPGVVETVPAARTILLRLAGGTETAAVTEALRDLRPQRGRRPDLGEVRIPVTYDGADLADVARLTGLTRRDVVAAHTAATWTVAFCGFAPGFGYLVGDDPRLHVPRRKESRTRVPAGAVALAGEFSGVYPRSSPGGWQLIGHTETVVWDLQRDPPGLLRPGVRVRFTEE</sequence>
<dbReference type="InterPro" id="IPR010016">
    <property type="entry name" value="PxpB"/>
</dbReference>
<protein>
    <submittedName>
        <fullName evidence="5">Sensor histidine kinase inhibitor, KipI family</fullName>
    </submittedName>
</protein>
<evidence type="ECO:0000256" key="1">
    <source>
        <dbReference type="ARBA" id="ARBA00022741"/>
    </source>
</evidence>
<keyword evidence="3" id="KW-0067">ATP-binding</keyword>
<proteinExistence type="predicted"/>